<evidence type="ECO:0000256" key="10">
    <source>
        <dbReference type="PROSITE-ProRule" id="PRU00169"/>
    </source>
</evidence>
<evidence type="ECO:0000256" key="6">
    <source>
        <dbReference type="ARBA" id="ARBA00022777"/>
    </source>
</evidence>
<dbReference type="PROSITE" id="PS50851">
    <property type="entry name" value="CHEW"/>
    <property type="match status" value="1"/>
</dbReference>
<dbReference type="SMART" id="SM00448">
    <property type="entry name" value="REC"/>
    <property type="match status" value="1"/>
</dbReference>
<dbReference type="PROSITE" id="PS50110">
    <property type="entry name" value="RESPONSE_REGULATORY"/>
    <property type="match status" value="1"/>
</dbReference>
<comment type="function">
    <text evidence="8">Involved in the transmission of sensory signals from the chemoreceptors to the flagellar motors. CheA is autophosphorylated; it can transfer its phosphate group to either CheB or CheY.</text>
</comment>
<feature type="domain" description="Response regulatory" evidence="14">
    <location>
        <begin position="705"/>
        <end position="821"/>
    </location>
</feature>
<dbReference type="SUPFAM" id="SSF52172">
    <property type="entry name" value="CheY-like"/>
    <property type="match status" value="1"/>
</dbReference>
<comment type="catalytic activity">
    <reaction evidence="1">
        <text>ATP + protein L-histidine = ADP + protein N-phospho-L-histidine.</text>
        <dbReference type="EC" id="2.7.13.3"/>
    </reaction>
</comment>
<dbReference type="PROSITE" id="PS50109">
    <property type="entry name" value="HIS_KIN"/>
    <property type="match status" value="1"/>
</dbReference>
<gene>
    <name evidence="17" type="ORF">ALO92_04315</name>
</gene>
<dbReference type="SUPFAM" id="SSF50341">
    <property type="entry name" value="CheW-like"/>
    <property type="match status" value="1"/>
</dbReference>
<dbReference type="InterPro" id="IPR004358">
    <property type="entry name" value="Sig_transdc_His_kin-like_C"/>
</dbReference>
<dbReference type="GO" id="GO:0005524">
    <property type="term" value="F:ATP binding"/>
    <property type="evidence" value="ECO:0007669"/>
    <property type="project" value="UniProtKB-KW"/>
</dbReference>
<dbReference type="CDD" id="cd16916">
    <property type="entry name" value="HATPase_CheA-like"/>
    <property type="match status" value="1"/>
</dbReference>
<name>A0A0P9M4M0_9PSED</name>
<sequence length="827" mass="90787">MRHARQRPFHPWRSAMERPQPALAGRRRVVVGGVSEPHMTPDQMRDASLFELFTLEADAQTQVLSAGLLALERNPTQADQLEACMRAAHSLKGAARIVGVDFGVSVAHVMEDCLVSAQEGRLLLQAEHIDALLSGTDLLMRIATPGSDGIGQPDIDSYVERLNALLSSGAGAARAVSTPLPDPASDALLASAMLQFETSSGAAVPESVPEPSAVDSPVPANPAAMPVPEPEAPFTPLRERRVAEGGERVLRVTAERLNGLLDMSSKSLVETQRLKPLLAGMQRLKRLQSSSDRALEVLGASFGEEGPSADVQKALEDARNLLSQAQQVLARHTAELDEFGWQSAQRAQLLYDTALACRMRPFADVLNGQARMVRDLGRELGKQVRLQIEGEKTQVDRDVLEKLDAPLTHLLRNAVDHGIESPEKRVASGKDPEGLIRLQASHQAGLLVVELSDDGGGVDLERVRQSIVDRKLSPAETAAQLSEEELLSFLFLPGFSMRDKVTQISGRGVGLDAVQHMVRQMHGSVELQQWAGEGSRFRIELPLTLSVVRSLVVEVGGEAYAFPLAHIERMRDLQPDDILQLEGRQHFWDEERHVGLVSASQLLNRPPAQKAGETLKVVVIRERDAVYGVAVERFIGERTLVVMPLDPRLGKVQDVSAGALLDDGSVVLIIDVEDMLRSVEKLLNTGRLERIDRRNRQVDLASRKRVLVVDDSLTVRELERKLLLSRGYDVSVAVDGMDGWNALRAEDFDLLITDIDMPRMDGIELVTLLRRDTRLQSLPVMVVSYKDREEDRRRGLDAGADYYLAKASFHDDALLDAVVELIGDAQG</sequence>
<dbReference type="Proteomes" id="UP000050411">
    <property type="component" value="Unassembled WGS sequence"/>
</dbReference>
<evidence type="ECO:0000313" key="18">
    <source>
        <dbReference type="Proteomes" id="UP000050411"/>
    </source>
</evidence>
<dbReference type="Gene3D" id="1.20.120.160">
    <property type="entry name" value="HPT domain"/>
    <property type="match status" value="1"/>
</dbReference>
<dbReference type="PANTHER" id="PTHR43395">
    <property type="entry name" value="SENSOR HISTIDINE KINASE CHEA"/>
    <property type="match status" value="1"/>
</dbReference>
<dbReference type="PRINTS" id="PR00344">
    <property type="entry name" value="BCTRLSENSOR"/>
</dbReference>
<keyword evidence="7" id="KW-0902">Two-component regulatory system</keyword>
<evidence type="ECO:0000259" key="15">
    <source>
        <dbReference type="PROSITE" id="PS50851"/>
    </source>
</evidence>
<evidence type="ECO:0000259" key="14">
    <source>
        <dbReference type="PROSITE" id="PS50110"/>
    </source>
</evidence>
<dbReference type="InterPro" id="IPR005467">
    <property type="entry name" value="His_kinase_dom"/>
</dbReference>
<dbReference type="Pfam" id="PF02518">
    <property type="entry name" value="HATPase_c"/>
    <property type="match status" value="1"/>
</dbReference>
<dbReference type="SMART" id="SM00387">
    <property type="entry name" value="HATPase_c"/>
    <property type="match status" value="1"/>
</dbReference>
<accession>A0A0P9M4M0</accession>
<dbReference type="InterPro" id="IPR036061">
    <property type="entry name" value="CheW-like_dom_sf"/>
</dbReference>
<feature type="coiled-coil region" evidence="11">
    <location>
        <begin position="308"/>
        <end position="335"/>
    </location>
</feature>
<reference evidence="17 18" key="1">
    <citation type="submission" date="2015-09" db="EMBL/GenBank/DDBJ databases">
        <title>Genome announcement of multiple Pseudomonas syringae strains.</title>
        <authorList>
            <person name="Thakur S."/>
            <person name="Wang P.W."/>
            <person name="Gong Y."/>
            <person name="Weir B.S."/>
            <person name="Guttman D.S."/>
        </authorList>
    </citation>
    <scope>NUCLEOTIDE SEQUENCE [LARGE SCALE GENOMIC DNA]</scope>
    <source>
        <strain evidence="17 18">ICMP19117</strain>
    </source>
</reference>
<feature type="domain" description="HPt" evidence="16">
    <location>
        <begin position="42"/>
        <end position="146"/>
    </location>
</feature>
<dbReference type="Gene3D" id="3.40.50.2300">
    <property type="match status" value="1"/>
</dbReference>
<dbReference type="PROSITE" id="PS50894">
    <property type="entry name" value="HPT"/>
    <property type="match status" value="1"/>
</dbReference>
<keyword evidence="11" id="KW-0175">Coiled coil</keyword>
<feature type="modified residue" description="4-aspartylphosphate" evidence="10">
    <location>
        <position position="754"/>
    </location>
</feature>
<evidence type="ECO:0000256" key="2">
    <source>
        <dbReference type="ARBA" id="ARBA00012438"/>
    </source>
</evidence>
<dbReference type="Pfam" id="PF01584">
    <property type="entry name" value="CheW"/>
    <property type="match status" value="1"/>
</dbReference>
<dbReference type="CDD" id="cd00088">
    <property type="entry name" value="HPT"/>
    <property type="match status" value="1"/>
</dbReference>
<keyword evidence="6" id="KW-0418">Kinase</keyword>
<dbReference type="Gene3D" id="3.30.565.10">
    <property type="entry name" value="Histidine kinase-like ATPase, C-terminal domain"/>
    <property type="match status" value="1"/>
</dbReference>
<dbReference type="InterPro" id="IPR008207">
    <property type="entry name" value="Sig_transdc_His_kin_Hpt_dom"/>
</dbReference>
<dbReference type="InterPro" id="IPR011006">
    <property type="entry name" value="CheY-like_superfamily"/>
</dbReference>
<evidence type="ECO:0000259" key="13">
    <source>
        <dbReference type="PROSITE" id="PS50109"/>
    </source>
</evidence>
<comment type="caution">
    <text evidence="17">The sequence shown here is derived from an EMBL/GenBank/DDBJ whole genome shotgun (WGS) entry which is preliminary data.</text>
</comment>
<evidence type="ECO:0000256" key="7">
    <source>
        <dbReference type="ARBA" id="ARBA00023012"/>
    </source>
</evidence>
<evidence type="ECO:0000256" key="9">
    <source>
        <dbReference type="PROSITE-ProRule" id="PRU00110"/>
    </source>
</evidence>
<dbReference type="GO" id="GO:0000155">
    <property type="term" value="F:phosphorelay sensor kinase activity"/>
    <property type="evidence" value="ECO:0007669"/>
    <property type="project" value="UniProtKB-ARBA"/>
</dbReference>
<organism evidence="17 18">
    <name type="scientific">Pseudomonas congelans</name>
    <dbReference type="NCBI Taxonomy" id="200452"/>
    <lineage>
        <taxon>Bacteria</taxon>
        <taxon>Pseudomonadati</taxon>
        <taxon>Pseudomonadota</taxon>
        <taxon>Gammaproteobacteria</taxon>
        <taxon>Pseudomonadales</taxon>
        <taxon>Pseudomonadaceae</taxon>
        <taxon>Pseudomonas</taxon>
    </lineage>
</organism>
<feature type="region of interest" description="Disordered" evidence="12">
    <location>
        <begin position="201"/>
        <end position="233"/>
    </location>
</feature>
<dbReference type="SUPFAM" id="SSF47226">
    <property type="entry name" value="Histidine-containing phosphotransfer domain, HPT domain"/>
    <property type="match status" value="1"/>
</dbReference>
<dbReference type="InterPro" id="IPR036641">
    <property type="entry name" value="HPT_dom_sf"/>
</dbReference>
<dbReference type="InterPro" id="IPR001789">
    <property type="entry name" value="Sig_transdc_resp-reg_receiver"/>
</dbReference>
<evidence type="ECO:0000256" key="11">
    <source>
        <dbReference type="SAM" id="Coils"/>
    </source>
</evidence>
<keyword evidence="17" id="KW-0547">Nucleotide-binding</keyword>
<evidence type="ECO:0000256" key="4">
    <source>
        <dbReference type="ARBA" id="ARBA00022553"/>
    </source>
</evidence>
<proteinExistence type="predicted"/>
<feature type="domain" description="CheW-like" evidence="15">
    <location>
        <begin position="547"/>
        <end position="681"/>
    </location>
</feature>
<dbReference type="AlphaFoldDB" id="A0A0P9M4M0"/>
<keyword evidence="17" id="KW-0067">ATP-binding</keyword>
<dbReference type="InterPro" id="IPR003594">
    <property type="entry name" value="HATPase_dom"/>
</dbReference>
<feature type="modified residue" description="Phosphohistidine" evidence="9">
    <location>
        <position position="89"/>
    </location>
</feature>
<dbReference type="PATRIC" id="fig|200452.3.peg.223"/>
<dbReference type="PANTHER" id="PTHR43395:SF1">
    <property type="entry name" value="CHEMOTAXIS PROTEIN CHEA"/>
    <property type="match status" value="1"/>
</dbReference>
<dbReference type="FunFam" id="3.30.565.10:FF:000016">
    <property type="entry name" value="Chemotaxis protein CheA, putative"/>
    <property type="match status" value="1"/>
</dbReference>
<feature type="domain" description="Histidine kinase" evidence="13">
    <location>
        <begin position="310"/>
        <end position="545"/>
    </location>
</feature>
<evidence type="ECO:0000256" key="1">
    <source>
        <dbReference type="ARBA" id="ARBA00000085"/>
    </source>
</evidence>
<evidence type="ECO:0000256" key="3">
    <source>
        <dbReference type="ARBA" id="ARBA00021495"/>
    </source>
</evidence>
<evidence type="ECO:0000256" key="12">
    <source>
        <dbReference type="SAM" id="MobiDB-lite"/>
    </source>
</evidence>
<evidence type="ECO:0000259" key="16">
    <source>
        <dbReference type="PROSITE" id="PS50894"/>
    </source>
</evidence>
<dbReference type="GO" id="GO:0006935">
    <property type="term" value="P:chemotaxis"/>
    <property type="evidence" value="ECO:0007669"/>
    <property type="project" value="InterPro"/>
</dbReference>
<keyword evidence="5" id="KW-0808">Transferase</keyword>
<evidence type="ECO:0000313" key="17">
    <source>
        <dbReference type="EMBL" id="KPW82831.1"/>
    </source>
</evidence>
<evidence type="ECO:0000256" key="8">
    <source>
        <dbReference type="ARBA" id="ARBA00035100"/>
    </source>
</evidence>
<dbReference type="SUPFAM" id="SSF55874">
    <property type="entry name" value="ATPase domain of HSP90 chaperone/DNA topoisomerase II/histidine kinase"/>
    <property type="match status" value="1"/>
</dbReference>
<protein>
    <recommendedName>
        <fullName evidence="3">Chemotaxis protein CheA</fullName>
        <ecNumber evidence="2">2.7.13.3</ecNumber>
    </recommendedName>
</protein>
<dbReference type="Pfam" id="PF00072">
    <property type="entry name" value="Response_reg"/>
    <property type="match status" value="1"/>
</dbReference>
<evidence type="ECO:0000256" key="5">
    <source>
        <dbReference type="ARBA" id="ARBA00022679"/>
    </source>
</evidence>
<keyword evidence="4 10" id="KW-0597">Phosphoprotein</keyword>
<dbReference type="InterPro" id="IPR002545">
    <property type="entry name" value="CheW-lke_dom"/>
</dbReference>
<dbReference type="CDD" id="cd19924">
    <property type="entry name" value="REC_CheV-like"/>
    <property type="match status" value="1"/>
</dbReference>
<dbReference type="SMART" id="SM00073">
    <property type="entry name" value="HPT"/>
    <property type="match status" value="1"/>
</dbReference>
<dbReference type="Pfam" id="PF01627">
    <property type="entry name" value="Hpt"/>
    <property type="match status" value="1"/>
</dbReference>
<dbReference type="SMART" id="SM00260">
    <property type="entry name" value="CheW"/>
    <property type="match status" value="1"/>
</dbReference>
<dbReference type="EC" id="2.7.13.3" evidence="2"/>
<dbReference type="InterPro" id="IPR036890">
    <property type="entry name" value="HATPase_C_sf"/>
</dbReference>
<dbReference type="Gene3D" id="2.30.30.40">
    <property type="entry name" value="SH3 Domains"/>
    <property type="match status" value="1"/>
</dbReference>
<dbReference type="InterPro" id="IPR051315">
    <property type="entry name" value="Bact_Chemotaxis_CheA"/>
</dbReference>
<dbReference type="EMBL" id="LJQB01000076">
    <property type="protein sequence ID" value="KPW82831.1"/>
    <property type="molecule type" value="Genomic_DNA"/>
</dbReference>